<evidence type="ECO:0000256" key="1">
    <source>
        <dbReference type="ARBA" id="ARBA00022737"/>
    </source>
</evidence>
<dbReference type="AlphaFoldDB" id="A0A6C0JR70"/>
<dbReference type="Gene3D" id="1.25.40.20">
    <property type="entry name" value="Ankyrin repeat-containing domain"/>
    <property type="match status" value="2"/>
</dbReference>
<organism evidence="3">
    <name type="scientific">viral metagenome</name>
    <dbReference type="NCBI Taxonomy" id="1070528"/>
    <lineage>
        <taxon>unclassified sequences</taxon>
        <taxon>metagenomes</taxon>
        <taxon>organismal metagenomes</taxon>
    </lineage>
</organism>
<dbReference type="SMART" id="SM00248">
    <property type="entry name" value="ANK"/>
    <property type="match status" value="4"/>
</dbReference>
<accession>A0A6C0JR70</accession>
<dbReference type="InterPro" id="IPR036770">
    <property type="entry name" value="Ankyrin_rpt-contain_sf"/>
</dbReference>
<dbReference type="InterPro" id="IPR002110">
    <property type="entry name" value="Ankyrin_rpt"/>
</dbReference>
<dbReference type="PANTHER" id="PTHR24126:SF61">
    <property type="entry name" value="CHROMOSOME UNDETERMINED SCAFFOLD_2, WHOLE GENOME SHOTGUN SEQUENCE"/>
    <property type="match status" value="1"/>
</dbReference>
<dbReference type="SUPFAM" id="SSF48403">
    <property type="entry name" value="Ankyrin repeat"/>
    <property type="match status" value="1"/>
</dbReference>
<evidence type="ECO:0000313" key="3">
    <source>
        <dbReference type="EMBL" id="QHU07853.1"/>
    </source>
</evidence>
<protein>
    <submittedName>
        <fullName evidence="3">Uncharacterized protein</fullName>
    </submittedName>
</protein>
<dbReference type="PANTHER" id="PTHR24126">
    <property type="entry name" value="ANKYRIN REPEAT, PH AND SEC7 DOMAIN CONTAINING PROTEIN SECG-RELATED"/>
    <property type="match status" value="1"/>
</dbReference>
<reference evidence="3" key="1">
    <citation type="journal article" date="2020" name="Nature">
        <title>Giant virus diversity and host interactions through global metagenomics.</title>
        <authorList>
            <person name="Schulz F."/>
            <person name="Roux S."/>
            <person name="Paez-Espino D."/>
            <person name="Jungbluth S."/>
            <person name="Walsh D.A."/>
            <person name="Denef V.J."/>
            <person name="McMahon K.D."/>
            <person name="Konstantinidis K.T."/>
            <person name="Eloe-Fadrosh E.A."/>
            <person name="Kyrpides N.C."/>
            <person name="Woyke T."/>
        </authorList>
    </citation>
    <scope>NUCLEOTIDE SEQUENCE</scope>
    <source>
        <strain evidence="3">GVMAG-S-1041349-163</strain>
    </source>
</reference>
<evidence type="ECO:0000256" key="2">
    <source>
        <dbReference type="ARBA" id="ARBA00023043"/>
    </source>
</evidence>
<sequence length="328" mass="38213">MEILENVCRAEQLVNEEPTMTVIELDSKDNNIEDVIEKMKTYENVYYGQSYLKKAIEWNSLEMVKLIFKQKTDVNHKYTDEEYCLNDMYPTPLFLSIRGDKDIEIVKLLIKNGANLKDKDSKGNSVLYTSLMYEKRIDIIKLFVDLGLVEEDPNAFQNINNIRLSYEIIKLLIDNGAALNTDKIYGSVLSDSIMSINECHHTRDEKFKIIKLLVENGADVNFISKDGFSILQEVAKYIPKDEQKKYCELLIKHGANVHYKRKITTQPFLYVNMFLKNEETTRNLIKYLEINDFEINFKGDRDTKESVIDSFTKYGSEDAFEYIKVQAC</sequence>
<dbReference type="Pfam" id="PF00023">
    <property type="entry name" value="Ank"/>
    <property type="match status" value="1"/>
</dbReference>
<keyword evidence="1" id="KW-0677">Repeat</keyword>
<keyword evidence="2" id="KW-0040">ANK repeat</keyword>
<name>A0A6C0JR70_9ZZZZ</name>
<proteinExistence type="predicted"/>
<dbReference type="EMBL" id="MN740689">
    <property type="protein sequence ID" value="QHU07853.1"/>
    <property type="molecule type" value="Genomic_DNA"/>
</dbReference>